<dbReference type="PROSITE" id="PS51186">
    <property type="entry name" value="GNAT"/>
    <property type="match status" value="1"/>
</dbReference>
<keyword evidence="2" id="KW-0012">Acyltransferase</keyword>
<organism evidence="4 5">
    <name type="scientific">Streptosporangium amethystogenes subsp. fukuiense</name>
    <dbReference type="NCBI Taxonomy" id="698418"/>
    <lineage>
        <taxon>Bacteria</taxon>
        <taxon>Bacillati</taxon>
        <taxon>Actinomycetota</taxon>
        <taxon>Actinomycetes</taxon>
        <taxon>Streptosporangiales</taxon>
        <taxon>Streptosporangiaceae</taxon>
        <taxon>Streptosporangium</taxon>
    </lineage>
</organism>
<evidence type="ECO:0000313" key="4">
    <source>
        <dbReference type="EMBL" id="MFC7599152.1"/>
    </source>
</evidence>
<dbReference type="InterPro" id="IPR016181">
    <property type="entry name" value="Acyl_CoA_acyltransferase"/>
</dbReference>
<gene>
    <name evidence="4" type="ORF">ACFQVD_03390</name>
</gene>
<keyword evidence="1" id="KW-0808">Transferase</keyword>
<dbReference type="EMBL" id="JBHTEE010000001">
    <property type="protein sequence ID" value="MFC7599152.1"/>
    <property type="molecule type" value="Genomic_DNA"/>
</dbReference>
<dbReference type="PANTHER" id="PTHR43877:SF2">
    <property type="entry name" value="AMINOALKYLPHOSPHONATE N-ACETYLTRANSFERASE-RELATED"/>
    <property type="match status" value="1"/>
</dbReference>
<proteinExistence type="predicted"/>
<evidence type="ECO:0000256" key="1">
    <source>
        <dbReference type="ARBA" id="ARBA00022679"/>
    </source>
</evidence>
<sequence length="161" mass="17980">MIAARFLIRPRPYDHPDATRLVRALFDDQQQRYGYADPFEADPASYTPPHGLFLIGYLNTAPVTCGGYRTFDEPTHTIEIKKMYTVPRLRGLGLGERILTALEHHATRSGAQRSILETGVRNAAALALYTGIGYQPTARYVNGRDPAINRAFTKRLTCSTP</sequence>
<evidence type="ECO:0000256" key="2">
    <source>
        <dbReference type="ARBA" id="ARBA00023315"/>
    </source>
</evidence>
<reference evidence="5" key="1">
    <citation type="journal article" date="2019" name="Int. J. Syst. Evol. Microbiol.">
        <title>The Global Catalogue of Microorganisms (GCM) 10K type strain sequencing project: providing services to taxonomists for standard genome sequencing and annotation.</title>
        <authorList>
            <consortium name="The Broad Institute Genomics Platform"/>
            <consortium name="The Broad Institute Genome Sequencing Center for Infectious Disease"/>
            <person name="Wu L."/>
            <person name="Ma J."/>
        </authorList>
    </citation>
    <scope>NUCLEOTIDE SEQUENCE [LARGE SCALE GENOMIC DNA]</scope>
    <source>
        <strain evidence="5">JCM 10083</strain>
    </source>
</reference>
<feature type="domain" description="N-acetyltransferase" evidence="3">
    <location>
        <begin position="6"/>
        <end position="159"/>
    </location>
</feature>
<accession>A0ABW2SSW0</accession>
<dbReference type="PANTHER" id="PTHR43877">
    <property type="entry name" value="AMINOALKYLPHOSPHONATE N-ACETYLTRANSFERASE-RELATED-RELATED"/>
    <property type="match status" value="1"/>
</dbReference>
<dbReference type="CDD" id="cd04301">
    <property type="entry name" value="NAT_SF"/>
    <property type="match status" value="1"/>
</dbReference>
<keyword evidence="5" id="KW-1185">Reference proteome</keyword>
<name>A0ABW2SSW0_9ACTN</name>
<dbReference type="SUPFAM" id="SSF55729">
    <property type="entry name" value="Acyl-CoA N-acyltransferases (Nat)"/>
    <property type="match status" value="1"/>
</dbReference>
<dbReference type="InterPro" id="IPR000182">
    <property type="entry name" value="GNAT_dom"/>
</dbReference>
<dbReference type="Proteomes" id="UP001596514">
    <property type="component" value="Unassembled WGS sequence"/>
</dbReference>
<dbReference type="RefSeq" id="WP_343963520.1">
    <property type="nucleotide sequence ID" value="NZ_BAAAGK010000017.1"/>
</dbReference>
<comment type="caution">
    <text evidence="4">The sequence shown here is derived from an EMBL/GenBank/DDBJ whole genome shotgun (WGS) entry which is preliminary data.</text>
</comment>
<dbReference type="Gene3D" id="3.40.630.30">
    <property type="match status" value="1"/>
</dbReference>
<dbReference type="InterPro" id="IPR050832">
    <property type="entry name" value="Bact_Acetyltransf"/>
</dbReference>
<dbReference type="Pfam" id="PF00583">
    <property type="entry name" value="Acetyltransf_1"/>
    <property type="match status" value="1"/>
</dbReference>
<protein>
    <submittedName>
        <fullName evidence="4">GNAT family N-acetyltransferase</fullName>
    </submittedName>
</protein>
<evidence type="ECO:0000259" key="3">
    <source>
        <dbReference type="PROSITE" id="PS51186"/>
    </source>
</evidence>
<evidence type="ECO:0000313" key="5">
    <source>
        <dbReference type="Proteomes" id="UP001596514"/>
    </source>
</evidence>